<dbReference type="Proteomes" id="UP000499080">
    <property type="component" value="Unassembled WGS sequence"/>
</dbReference>
<evidence type="ECO:0000313" key="3">
    <source>
        <dbReference type="Proteomes" id="UP000499080"/>
    </source>
</evidence>
<proteinExistence type="predicted"/>
<evidence type="ECO:0000256" key="1">
    <source>
        <dbReference type="SAM" id="MobiDB-lite"/>
    </source>
</evidence>
<name>A0A4Y2F2A2_ARAVE</name>
<dbReference type="AlphaFoldDB" id="A0A4Y2F2A2"/>
<feature type="region of interest" description="Disordered" evidence="1">
    <location>
        <begin position="18"/>
        <end position="43"/>
    </location>
</feature>
<dbReference type="EMBL" id="BGPR01000790">
    <property type="protein sequence ID" value="GBM35672.1"/>
    <property type="molecule type" value="Genomic_DNA"/>
</dbReference>
<gene>
    <name evidence="2" type="ORF">AVEN_97874_1</name>
</gene>
<evidence type="ECO:0000313" key="2">
    <source>
        <dbReference type="EMBL" id="GBM35672.1"/>
    </source>
</evidence>
<feature type="compositionally biased region" description="Basic and acidic residues" evidence="1">
    <location>
        <begin position="18"/>
        <end position="33"/>
    </location>
</feature>
<protein>
    <submittedName>
        <fullName evidence="2">Uncharacterized protein</fullName>
    </submittedName>
</protein>
<organism evidence="2 3">
    <name type="scientific">Araneus ventricosus</name>
    <name type="common">Orbweaver spider</name>
    <name type="synonym">Epeira ventricosa</name>
    <dbReference type="NCBI Taxonomy" id="182803"/>
    <lineage>
        <taxon>Eukaryota</taxon>
        <taxon>Metazoa</taxon>
        <taxon>Ecdysozoa</taxon>
        <taxon>Arthropoda</taxon>
        <taxon>Chelicerata</taxon>
        <taxon>Arachnida</taxon>
        <taxon>Araneae</taxon>
        <taxon>Araneomorphae</taxon>
        <taxon>Entelegynae</taxon>
        <taxon>Araneoidea</taxon>
        <taxon>Araneidae</taxon>
        <taxon>Araneus</taxon>
    </lineage>
</organism>
<feature type="region of interest" description="Disordered" evidence="1">
    <location>
        <begin position="78"/>
        <end position="164"/>
    </location>
</feature>
<feature type="compositionally biased region" description="Polar residues" evidence="1">
    <location>
        <begin position="114"/>
        <end position="126"/>
    </location>
</feature>
<sequence length="164" mass="18412">MSLDLDALVRHVLRAEDVDDVSKDKVKTDRNPELTENTSEDSQKNFEALDELEKDVSHIPIGCLPILQPLLPDETRHNFPLVATMDDSERPESSNDNKSVGSEETGEYTDEDSLISSDNSVRSTDASEIETDFDDQVTNIMEKNEELSSDDSAVERPGKRRKTE</sequence>
<keyword evidence="3" id="KW-1185">Reference proteome</keyword>
<feature type="compositionally biased region" description="Acidic residues" evidence="1">
    <location>
        <begin position="104"/>
        <end position="113"/>
    </location>
</feature>
<accession>A0A4Y2F2A2</accession>
<reference evidence="2 3" key="1">
    <citation type="journal article" date="2019" name="Sci. Rep.">
        <title>Orb-weaving spider Araneus ventricosus genome elucidates the spidroin gene catalogue.</title>
        <authorList>
            <person name="Kono N."/>
            <person name="Nakamura H."/>
            <person name="Ohtoshi R."/>
            <person name="Moran D.A.P."/>
            <person name="Shinohara A."/>
            <person name="Yoshida Y."/>
            <person name="Fujiwara M."/>
            <person name="Mori M."/>
            <person name="Tomita M."/>
            <person name="Arakawa K."/>
        </authorList>
    </citation>
    <scope>NUCLEOTIDE SEQUENCE [LARGE SCALE GENOMIC DNA]</scope>
</reference>
<comment type="caution">
    <text evidence="2">The sequence shown here is derived from an EMBL/GenBank/DDBJ whole genome shotgun (WGS) entry which is preliminary data.</text>
</comment>